<gene>
    <name evidence="2" type="ORF">RT717_23545</name>
</gene>
<protein>
    <submittedName>
        <fullName evidence="2">DUF1761 domain-containing protein</fullName>
    </submittedName>
</protein>
<proteinExistence type="predicted"/>
<evidence type="ECO:0000313" key="2">
    <source>
        <dbReference type="EMBL" id="WOK06054.1"/>
    </source>
</evidence>
<keyword evidence="1" id="KW-0812">Transmembrane</keyword>
<accession>A0ABZ0INL7</accession>
<keyword evidence="3" id="KW-1185">Reference proteome</keyword>
<sequence>MKTLKINHWAILVIVVLGQVIPALWYGMFAETWMRLNNLTEADVMSGGSTPYISSVVTAVVFAYVLAWLFKRMNVGSAADGAKTAFIMAVSFSLLMHMTVNFFSMRPYGLAWVDGGADLVVWTLAGTILGGWRKYEN</sequence>
<dbReference type="RefSeq" id="WP_317488793.1">
    <property type="nucleotide sequence ID" value="NZ_CP136051.1"/>
</dbReference>
<feature type="transmembrane region" description="Helical" evidence="1">
    <location>
        <begin position="109"/>
        <end position="132"/>
    </location>
</feature>
<dbReference type="Pfam" id="PF08570">
    <property type="entry name" value="DUF1761"/>
    <property type="match status" value="1"/>
</dbReference>
<evidence type="ECO:0000256" key="1">
    <source>
        <dbReference type="SAM" id="Phobius"/>
    </source>
</evidence>
<dbReference type="EMBL" id="CP136051">
    <property type="protein sequence ID" value="WOK06054.1"/>
    <property type="molecule type" value="Genomic_DNA"/>
</dbReference>
<reference evidence="2 3" key="1">
    <citation type="journal article" date="2023" name="Microbiol. Resour. Announc.">
        <title>Complete Genome Sequence of Imperialibacter roseus strain P4T.</title>
        <authorList>
            <person name="Tizabi D.R."/>
            <person name="Bachvaroff T."/>
            <person name="Hill R.T."/>
        </authorList>
    </citation>
    <scope>NUCLEOTIDE SEQUENCE [LARGE SCALE GENOMIC DNA]</scope>
    <source>
        <strain evidence="2 3">P4T</strain>
    </source>
</reference>
<feature type="transmembrane region" description="Helical" evidence="1">
    <location>
        <begin position="82"/>
        <end position="103"/>
    </location>
</feature>
<name>A0ABZ0INL7_9BACT</name>
<dbReference type="Proteomes" id="UP001302349">
    <property type="component" value="Chromosome"/>
</dbReference>
<keyword evidence="1" id="KW-0472">Membrane</keyword>
<organism evidence="2 3">
    <name type="scientific">Imperialibacter roseus</name>
    <dbReference type="NCBI Taxonomy" id="1324217"/>
    <lineage>
        <taxon>Bacteria</taxon>
        <taxon>Pseudomonadati</taxon>
        <taxon>Bacteroidota</taxon>
        <taxon>Cytophagia</taxon>
        <taxon>Cytophagales</taxon>
        <taxon>Flammeovirgaceae</taxon>
        <taxon>Imperialibacter</taxon>
    </lineage>
</organism>
<evidence type="ECO:0000313" key="3">
    <source>
        <dbReference type="Proteomes" id="UP001302349"/>
    </source>
</evidence>
<feature type="transmembrane region" description="Helical" evidence="1">
    <location>
        <begin position="9"/>
        <end position="29"/>
    </location>
</feature>
<dbReference type="InterPro" id="IPR013879">
    <property type="entry name" value="DUF1761"/>
</dbReference>
<keyword evidence="1" id="KW-1133">Transmembrane helix</keyword>
<feature type="transmembrane region" description="Helical" evidence="1">
    <location>
        <begin position="49"/>
        <end position="70"/>
    </location>
</feature>